<feature type="transmembrane region" description="Helical" evidence="9">
    <location>
        <begin position="196"/>
        <end position="216"/>
    </location>
</feature>
<dbReference type="SUPFAM" id="SSF55874">
    <property type="entry name" value="ATPase domain of HSP90 chaperone/DNA topoisomerase II/histidine kinase"/>
    <property type="match status" value="1"/>
</dbReference>
<evidence type="ECO:0000256" key="4">
    <source>
        <dbReference type="ARBA" id="ARBA00022679"/>
    </source>
</evidence>
<dbReference type="SMART" id="SM00387">
    <property type="entry name" value="HATPase_c"/>
    <property type="match status" value="1"/>
</dbReference>
<keyword evidence="3" id="KW-0597">Phosphoprotein</keyword>
<dbReference type="Proteomes" id="UP001049518">
    <property type="component" value="Chromosome"/>
</dbReference>
<dbReference type="Gene3D" id="3.30.565.10">
    <property type="entry name" value="Histidine kinase-like ATPase, C-terminal domain"/>
    <property type="match status" value="1"/>
</dbReference>
<keyword evidence="8" id="KW-0902">Two-component regulatory system</keyword>
<dbReference type="InterPro" id="IPR011712">
    <property type="entry name" value="Sig_transdc_His_kin_sub3_dim/P"/>
</dbReference>
<dbReference type="Pfam" id="PF07730">
    <property type="entry name" value="HisKA_3"/>
    <property type="match status" value="1"/>
</dbReference>
<dbReference type="CDD" id="cd16917">
    <property type="entry name" value="HATPase_UhpB-NarQ-NarX-like"/>
    <property type="match status" value="1"/>
</dbReference>
<accession>A0ABX8QUE1</accession>
<dbReference type="Pfam" id="PF23539">
    <property type="entry name" value="DUF7134"/>
    <property type="match status" value="1"/>
</dbReference>
<sequence length="454" mass="49674">MVSSFLGIVFWVAGKGFRCGSCGVSRGPSGRGCALRRTSLLYHPADALPERGRGTYAAGVFVRSFSWLRAHPRLVDSLWALPLVWYSVLTQENYRVDGMRHYLSFYYAFVVALTVPMIWRRRWPREVFAVVCLVGFVQLQTEIAMISSDLNVLVAMYTVAANLSMRWSLASFLVVQAGVVASVGYWWPTKSFMEKFIVLLPSSITTLAVWLSGLYVNTRRMYTRSLEERAVRLEAERDAQAQVAAAAERARIAREMHDVIAHSVSVMVVQADGGSYMLDVDPDRARRALEMIGTTGRQALTEMRRMLGVLREGGQAGTYAPQPGIDQLTELVEQIRTTGLTVDLAIEGTPLEMPAALQLAVYRIIQEALTNARKHGGPRVTAQVRLHYGDDAVLVDVSDDGRGAAALSDGQGHGLVGMGERVALFGGWVRTGPRPGGGFTVSARIPVPEPAAAG</sequence>
<dbReference type="EC" id="2.7.13.3" evidence="2"/>
<proteinExistence type="predicted"/>
<keyword evidence="6 11" id="KW-0418">Kinase</keyword>
<evidence type="ECO:0000313" key="11">
    <source>
        <dbReference type="EMBL" id="QXJ22424.1"/>
    </source>
</evidence>
<evidence type="ECO:0000256" key="7">
    <source>
        <dbReference type="ARBA" id="ARBA00022840"/>
    </source>
</evidence>
<dbReference type="InterPro" id="IPR003594">
    <property type="entry name" value="HATPase_dom"/>
</dbReference>
<gene>
    <name evidence="11" type="ORF">AGRA3207_003420</name>
</gene>
<evidence type="ECO:0000256" key="1">
    <source>
        <dbReference type="ARBA" id="ARBA00000085"/>
    </source>
</evidence>
<dbReference type="Gene3D" id="1.20.5.1930">
    <property type="match status" value="1"/>
</dbReference>
<keyword evidence="12" id="KW-1185">Reference proteome</keyword>
<protein>
    <recommendedName>
        <fullName evidence="2">histidine kinase</fullName>
        <ecNumber evidence="2">2.7.13.3</ecNumber>
    </recommendedName>
</protein>
<evidence type="ECO:0000256" key="9">
    <source>
        <dbReference type="SAM" id="Phobius"/>
    </source>
</evidence>
<feature type="transmembrane region" description="Helical" evidence="9">
    <location>
        <begin position="101"/>
        <end position="119"/>
    </location>
</feature>
<name>A0ABX8QUE1_9ACTN</name>
<evidence type="ECO:0000313" key="12">
    <source>
        <dbReference type="Proteomes" id="UP001049518"/>
    </source>
</evidence>
<dbReference type="PANTHER" id="PTHR24421">
    <property type="entry name" value="NITRATE/NITRITE SENSOR PROTEIN NARX-RELATED"/>
    <property type="match status" value="1"/>
</dbReference>
<dbReference type="InterPro" id="IPR036890">
    <property type="entry name" value="HATPase_C_sf"/>
</dbReference>
<evidence type="ECO:0000256" key="2">
    <source>
        <dbReference type="ARBA" id="ARBA00012438"/>
    </source>
</evidence>
<feature type="transmembrane region" description="Helical" evidence="9">
    <location>
        <begin position="167"/>
        <end position="187"/>
    </location>
</feature>
<dbReference type="InterPro" id="IPR050482">
    <property type="entry name" value="Sensor_HK_TwoCompSys"/>
</dbReference>
<evidence type="ECO:0000256" key="3">
    <source>
        <dbReference type="ARBA" id="ARBA00022553"/>
    </source>
</evidence>
<keyword evidence="9" id="KW-0812">Transmembrane</keyword>
<organism evidence="11 12">
    <name type="scientific">Actinomadura graeca</name>
    <dbReference type="NCBI Taxonomy" id="2750812"/>
    <lineage>
        <taxon>Bacteria</taxon>
        <taxon>Bacillati</taxon>
        <taxon>Actinomycetota</taxon>
        <taxon>Actinomycetes</taxon>
        <taxon>Streptosporangiales</taxon>
        <taxon>Thermomonosporaceae</taxon>
        <taxon>Actinomadura</taxon>
    </lineage>
</organism>
<evidence type="ECO:0000256" key="8">
    <source>
        <dbReference type="ARBA" id="ARBA00023012"/>
    </source>
</evidence>
<keyword evidence="4" id="KW-0808">Transferase</keyword>
<comment type="catalytic activity">
    <reaction evidence="1">
        <text>ATP + protein L-histidine = ADP + protein N-phospho-L-histidine.</text>
        <dbReference type="EC" id="2.7.13.3"/>
    </reaction>
</comment>
<keyword evidence="9" id="KW-0472">Membrane</keyword>
<evidence type="ECO:0000259" key="10">
    <source>
        <dbReference type="SMART" id="SM00387"/>
    </source>
</evidence>
<evidence type="ECO:0000256" key="5">
    <source>
        <dbReference type="ARBA" id="ARBA00022741"/>
    </source>
</evidence>
<dbReference type="EMBL" id="CP059572">
    <property type="protein sequence ID" value="QXJ22424.1"/>
    <property type="molecule type" value="Genomic_DNA"/>
</dbReference>
<keyword evidence="5" id="KW-0547">Nucleotide-binding</keyword>
<dbReference type="PANTHER" id="PTHR24421:SF10">
    <property type="entry name" value="NITRATE_NITRITE SENSOR PROTEIN NARQ"/>
    <property type="match status" value="1"/>
</dbReference>
<reference evidence="11" key="1">
    <citation type="submission" date="2020-07" db="EMBL/GenBank/DDBJ databases">
        <authorList>
            <person name="Tarantini F.S."/>
            <person name="Hong K.W."/>
            <person name="Chan K.G."/>
        </authorList>
    </citation>
    <scope>NUCLEOTIDE SEQUENCE</scope>
    <source>
        <strain evidence="11">32-07</strain>
    </source>
</reference>
<dbReference type="Pfam" id="PF02518">
    <property type="entry name" value="HATPase_c"/>
    <property type="match status" value="1"/>
</dbReference>
<feature type="domain" description="Histidine kinase/HSP90-like ATPase" evidence="10">
    <location>
        <begin position="356"/>
        <end position="449"/>
    </location>
</feature>
<keyword evidence="7" id="KW-0067">ATP-binding</keyword>
<dbReference type="InterPro" id="IPR055558">
    <property type="entry name" value="DUF7134"/>
</dbReference>
<keyword evidence="9" id="KW-1133">Transmembrane helix</keyword>
<dbReference type="GO" id="GO:0016301">
    <property type="term" value="F:kinase activity"/>
    <property type="evidence" value="ECO:0007669"/>
    <property type="project" value="UniProtKB-KW"/>
</dbReference>
<evidence type="ECO:0000256" key="6">
    <source>
        <dbReference type="ARBA" id="ARBA00022777"/>
    </source>
</evidence>